<keyword evidence="7" id="KW-0406">Ion transport</keyword>
<evidence type="ECO:0000313" key="18">
    <source>
        <dbReference type="Proteomes" id="UP000000305"/>
    </source>
</evidence>
<keyword evidence="12" id="KW-0407">Ion channel</keyword>
<dbReference type="PANTHER" id="PTHR42643">
    <property type="entry name" value="IONOTROPIC RECEPTOR 20A-RELATED"/>
    <property type="match status" value="1"/>
</dbReference>
<dbReference type="InterPro" id="IPR052192">
    <property type="entry name" value="Insect_Ionotropic_Sensory_Rcpt"/>
</dbReference>
<dbReference type="eggNOG" id="KOG1052">
    <property type="taxonomic scope" value="Eukaryota"/>
</dbReference>
<comment type="similarity">
    <text evidence="2">Belongs to the glutamate-gated ion channel (TC 1.A.10.1) family.</text>
</comment>
<dbReference type="GO" id="GO:0050906">
    <property type="term" value="P:detection of stimulus involved in sensory perception"/>
    <property type="evidence" value="ECO:0007669"/>
    <property type="project" value="UniProtKB-ARBA"/>
</dbReference>
<keyword evidence="5 13" id="KW-0812">Transmembrane</keyword>
<dbReference type="InParanoid" id="E9GM86"/>
<feature type="chain" id="PRO_5003241352" description="Ionotropic glutamate receptor L-glutamate and glycine-binding domain-containing protein" evidence="14">
    <location>
        <begin position="18"/>
        <end position="378"/>
    </location>
</feature>
<keyword evidence="9" id="KW-0675">Receptor</keyword>
<dbReference type="Proteomes" id="UP000000305">
    <property type="component" value="Unassembled WGS sequence"/>
</dbReference>
<keyword evidence="8 13" id="KW-0472">Membrane</keyword>
<dbReference type="GO" id="GO:0015276">
    <property type="term" value="F:ligand-gated monoatomic ion channel activity"/>
    <property type="evidence" value="ECO:0007669"/>
    <property type="project" value="InterPro"/>
</dbReference>
<protein>
    <recommendedName>
        <fullName evidence="19">Ionotropic glutamate receptor L-glutamate and glycine-binding domain-containing protein</fullName>
    </recommendedName>
</protein>
<dbReference type="Pfam" id="PF00060">
    <property type="entry name" value="Lig_chan"/>
    <property type="match status" value="1"/>
</dbReference>
<accession>E9GM86</accession>
<dbReference type="KEGG" id="dpx:DAPPUDRAFT_319599"/>
<feature type="transmembrane region" description="Helical" evidence="13">
    <location>
        <begin position="161"/>
        <end position="179"/>
    </location>
</feature>
<dbReference type="InterPro" id="IPR001320">
    <property type="entry name" value="Iontro_rcpt_C"/>
</dbReference>
<dbReference type="PhylomeDB" id="E9GM86"/>
<evidence type="ECO:0000256" key="3">
    <source>
        <dbReference type="ARBA" id="ARBA00022448"/>
    </source>
</evidence>
<feature type="transmembrane region" description="Helical" evidence="13">
    <location>
        <begin position="191"/>
        <end position="209"/>
    </location>
</feature>
<keyword evidence="14" id="KW-0732">Signal</keyword>
<name>E9GM86_DAPPU</name>
<keyword evidence="11" id="KW-1071">Ligand-gated ion channel</keyword>
<evidence type="ECO:0000256" key="8">
    <source>
        <dbReference type="ARBA" id="ARBA00023136"/>
    </source>
</evidence>
<evidence type="ECO:0000256" key="4">
    <source>
        <dbReference type="ARBA" id="ARBA00022475"/>
    </source>
</evidence>
<keyword evidence="3" id="KW-0813">Transport</keyword>
<evidence type="ECO:0000256" key="13">
    <source>
        <dbReference type="SAM" id="Phobius"/>
    </source>
</evidence>
<feature type="signal peptide" evidence="14">
    <location>
        <begin position="1"/>
        <end position="17"/>
    </location>
</feature>
<dbReference type="AlphaFoldDB" id="E9GM86"/>
<dbReference type="OrthoDB" id="6347558at2759"/>
<evidence type="ECO:0000256" key="12">
    <source>
        <dbReference type="ARBA" id="ARBA00023303"/>
    </source>
</evidence>
<dbReference type="Pfam" id="PF10613">
    <property type="entry name" value="Lig_chan-Glu_bd"/>
    <property type="match status" value="1"/>
</dbReference>
<dbReference type="SUPFAM" id="SSF53850">
    <property type="entry name" value="Periplasmic binding protein-like II"/>
    <property type="match status" value="1"/>
</dbReference>
<evidence type="ECO:0000256" key="14">
    <source>
        <dbReference type="SAM" id="SignalP"/>
    </source>
</evidence>
<organism evidence="17 18">
    <name type="scientific">Daphnia pulex</name>
    <name type="common">Water flea</name>
    <dbReference type="NCBI Taxonomy" id="6669"/>
    <lineage>
        <taxon>Eukaryota</taxon>
        <taxon>Metazoa</taxon>
        <taxon>Ecdysozoa</taxon>
        <taxon>Arthropoda</taxon>
        <taxon>Crustacea</taxon>
        <taxon>Branchiopoda</taxon>
        <taxon>Diplostraca</taxon>
        <taxon>Cladocera</taxon>
        <taxon>Anomopoda</taxon>
        <taxon>Daphniidae</taxon>
        <taxon>Daphnia</taxon>
    </lineage>
</organism>
<evidence type="ECO:0000259" key="16">
    <source>
        <dbReference type="Pfam" id="PF10613"/>
    </source>
</evidence>
<dbReference type="Gene3D" id="3.40.190.10">
    <property type="entry name" value="Periplasmic binding protein-like II"/>
    <property type="match status" value="1"/>
</dbReference>
<sequence>MVSFCILLLVMTHATLANSNSGFDSTKKTIGRELLNGRHLVIGIIDIPPYVLIQHNPLKNISHVDGFVPHIISWMAEKFEYVEPPDGAFGAFVNGSWNGLVGLVVRGKIDIVATALSVTYPRSQVVDFTFSFSDDPMALLIPFPQLESTISAIAKPFQHEVWIGIGLSFLVASVVLWVISRIQQNIHHQSLHGTTGWFTYFWFLFRAVINPNEVINFTLATRLIIAAWCLMGIVFVNSYTSSLLSYLLAPTFLPVISTVQDLADSHIVQITSLKHTSADSALFAATSGSFAKLGASLRAHPENLLETLDNIEDIVFNQRKAFPYQETSLKQRIYDDFKATRQCRLSIAKDPLFPDQIAFALPKASPLTTDYNYEYVTL</sequence>
<evidence type="ECO:0000256" key="7">
    <source>
        <dbReference type="ARBA" id="ARBA00023065"/>
    </source>
</evidence>
<evidence type="ECO:0000256" key="5">
    <source>
        <dbReference type="ARBA" id="ARBA00022692"/>
    </source>
</evidence>
<gene>
    <name evidence="17" type="ORF">DAPPUDRAFT_319599</name>
</gene>
<keyword evidence="10" id="KW-0325">Glycoprotein</keyword>
<evidence type="ECO:0000256" key="9">
    <source>
        <dbReference type="ARBA" id="ARBA00023170"/>
    </source>
</evidence>
<dbReference type="HOGENOM" id="CLU_866728_0_0_1"/>
<evidence type="ECO:0000256" key="11">
    <source>
        <dbReference type="ARBA" id="ARBA00023286"/>
    </source>
</evidence>
<dbReference type="OMA" id="YITHERY"/>
<feature type="transmembrane region" description="Helical" evidence="13">
    <location>
        <begin position="215"/>
        <end position="236"/>
    </location>
</feature>
<proteinExistence type="inferred from homology"/>
<keyword evidence="6 13" id="KW-1133">Transmembrane helix</keyword>
<reference evidence="17 18" key="1">
    <citation type="journal article" date="2011" name="Science">
        <title>The ecoresponsive genome of Daphnia pulex.</title>
        <authorList>
            <person name="Colbourne J.K."/>
            <person name="Pfrender M.E."/>
            <person name="Gilbert D."/>
            <person name="Thomas W.K."/>
            <person name="Tucker A."/>
            <person name="Oakley T.H."/>
            <person name="Tokishita S."/>
            <person name="Aerts A."/>
            <person name="Arnold G.J."/>
            <person name="Basu M.K."/>
            <person name="Bauer D.J."/>
            <person name="Caceres C.E."/>
            <person name="Carmel L."/>
            <person name="Casola C."/>
            <person name="Choi J.H."/>
            <person name="Detter J.C."/>
            <person name="Dong Q."/>
            <person name="Dusheyko S."/>
            <person name="Eads B.D."/>
            <person name="Frohlich T."/>
            <person name="Geiler-Samerotte K.A."/>
            <person name="Gerlach D."/>
            <person name="Hatcher P."/>
            <person name="Jogdeo S."/>
            <person name="Krijgsveld J."/>
            <person name="Kriventseva E.V."/>
            <person name="Kultz D."/>
            <person name="Laforsch C."/>
            <person name="Lindquist E."/>
            <person name="Lopez J."/>
            <person name="Manak J.R."/>
            <person name="Muller J."/>
            <person name="Pangilinan J."/>
            <person name="Patwardhan R.P."/>
            <person name="Pitluck S."/>
            <person name="Pritham E.J."/>
            <person name="Rechtsteiner A."/>
            <person name="Rho M."/>
            <person name="Rogozin I.B."/>
            <person name="Sakarya O."/>
            <person name="Salamov A."/>
            <person name="Schaack S."/>
            <person name="Shapiro H."/>
            <person name="Shiga Y."/>
            <person name="Skalitzky C."/>
            <person name="Smith Z."/>
            <person name="Souvorov A."/>
            <person name="Sung W."/>
            <person name="Tang Z."/>
            <person name="Tsuchiya D."/>
            <person name="Tu H."/>
            <person name="Vos H."/>
            <person name="Wang M."/>
            <person name="Wolf Y.I."/>
            <person name="Yamagata H."/>
            <person name="Yamada T."/>
            <person name="Ye Y."/>
            <person name="Shaw J.R."/>
            <person name="Andrews J."/>
            <person name="Crease T.J."/>
            <person name="Tang H."/>
            <person name="Lucas S.M."/>
            <person name="Robertson H.M."/>
            <person name="Bork P."/>
            <person name="Koonin E.V."/>
            <person name="Zdobnov E.M."/>
            <person name="Grigoriev I.V."/>
            <person name="Lynch M."/>
            <person name="Boore J.L."/>
        </authorList>
    </citation>
    <scope>NUCLEOTIDE SEQUENCE [LARGE SCALE GENOMIC DNA]</scope>
</reference>
<keyword evidence="18" id="KW-1185">Reference proteome</keyword>
<keyword evidence="4" id="KW-1003">Cell membrane</keyword>
<dbReference type="InterPro" id="IPR019594">
    <property type="entry name" value="Glu/Gly-bd"/>
</dbReference>
<evidence type="ECO:0000313" key="17">
    <source>
        <dbReference type="EMBL" id="EFX79320.1"/>
    </source>
</evidence>
<dbReference type="Gene3D" id="1.10.287.70">
    <property type="match status" value="1"/>
</dbReference>
<dbReference type="GO" id="GO:0005886">
    <property type="term" value="C:plasma membrane"/>
    <property type="evidence" value="ECO:0007669"/>
    <property type="project" value="UniProtKB-SubCell"/>
</dbReference>
<feature type="domain" description="Ionotropic glutamate receptor L-glutamate and glycine-binding" evidence="16">
    <location>
        <begin position="40"/>
        <end position="144"/>
    </location>
</feature>
<evidence type="ECO:0000256" key="1">
    <source>
        <dbReference type="ARBA" id="ARBA00004651"/>
    </source>
</evidence>
<evidence type="ECO:0008006" key="19">
    <source>
        <dbReference type="Google" id="ProtNLM"/>
    </source>
</evidence>
<dbReference type="EMBL" id="GL732552">
    <property type="protein sequence ID" value="EFX79320.1"/>
    <property type="molecule type" value="Genomic_DNA"/>
</dbReference>
<evidence type="ECO:0000256" key="6">
    <source>
        <dbReference type="ARBA" id="ARBA00022989"/>
    </source>
</evidence>
<evidence type="ECO:0000256" key="2">
    <source>
        <dbReference type="ARBA" id="ARBA00008685"/>
    </source>
</evidence>
<feature type="domain" description="Ionotropic glutamate receptor C-terminal" evidence="15">
    <location>
        <begin position="159"/>
        <end position="279"/>
    </location>
</feature>
<dbReference type="PANTHER" id="PTHR42643:SF24">
    <property type="entry name" value="IONOTROPIC RECEPTOR 60A"/>
    <property type="match status" value="1"/>
</dbReference>
<comment type="subcellular location">
    <subcellularLocation>
        <location evidence="1">Cell membrane</location>
        <topology evidence="1">Multi-pass membrane protein</topology>
    </subcellularLocation>
</comment>
<evidence type="ECO:0000259" key="15">
    <source>
        <dbReference type="Pfam" id="PF00060"/>
    </source>
</evidence>
<evidence type="ECO:0000256" key="10">
    <source>
        <dbReference type="ARBA" id="ARBA00023180"/>
    </source>
</evidence>